<reference evidence="6" key="3">
    <citation type="submission" date="2025-08" db="UniProtKB">
        <authorList>
            <consortium name="RefSeq"/>
        </authorList>
    </citation>
    <scope>IDENTIFICATION</scope>
</reference>
<evidence type="ECO:0000256" key="1">
    <source>
        <dbReference type="PROSITE-ProRule" id="PRU00076"/>
    </source>
</evidence>
<dbReference type="Gene3D" id="2.170.300.10">
    <property type="entry name" value="Tie2 ligand-binding domain superfamily"/>
    <property type="match status" value="1"/>
</dbReference>
<keyword evidence="1" id="KW-1015">Disulfide bond</keyword>
<feature type="transmembrane region" description="Helical" evidence="2">
    <location>
        <begin position="299"/>
        <end position="321"/>
    </location>
</feature>
<gene>
    <name evidence="6" type="primary">LOC118411068</name>
</gene>
<dbReference type="InterPro" id="IPR002049">
    <property type="entry name" value="LE_dom"/>
</dbReference>
<dbReference type="Gene3D" id="2.60.40.10">
    <property type="entry name" value="Immunoglobulins"/>
    <property type="match status" value="1"/>
</dbReference>
<dbReference type="PROSITE" id="PS50835">
    <property type="entry name" value="IG_LIKE"/>
    <property type="match status" value="1"/>
</dbReference>
<dbReference type="PANTHER" id="PTHR24035:SF109">
    <property type="entry name" value="PROTEIN DRAPER"/>
    <property type="match status" value="1"/>
</dbReference>
<dbReference type="SUPFAM" id="SSF48726">
    <property type="entry name" value="Immunoglobulin"/>
    <property type="match status" value="1"/>
</dbReference>
<sequence>MGTLHSFLGYQNLIDNRRNGSRSVMVLDNDLCDAKVYKVYKGDFWDHTLPEGTTPFFNLECTNDQEPRRSTPTITPYWNASYDRPDDSAIDPRWFVDKPNKKYLRHMLMELNLKDMMTHTPSIYKCTIELQAPNFGMKASMEFSVETLGCPVGFYGGNCSEVCACQNGASCHPFNGACKCPDGWKGRACDIKDPKVVMSPTFHNVTSGQTVRLSCEAVSVDPVSTFAWALNGRQLTVDDDKMVTLRGFNTKFNRTFVNSTITVTISSLDMSGEYACAYRAPDGRIYRQFAKVALEGESIALYAVSALASLFLLALIGLGFLQYKRTAKEKAVAMVTKNDPDVRKPLAEFPDMVRRATVENEYVV</sequence>
<feature type="disulfide bond" evidence="1">
    <location>
        <begin position="180"/>
        <end position="189"/>
    </location>
</feature>
<evidence type="ECO:0000259" key="4">
    <source>
        <dbReference type="PROSITE" id="PS50835"/>
    </source>
</evidence>
<dbReference type="InterPro" id="IPR013783">
    <property type="entry name" value="Ig-like_fold"/>
</dbReference>
<evidence type="ECO:0000256" key="2">
    <source>
        <dbReference type="SAM" id="Phobius"/>
    </source>
</evidence>
<proteinExistence type="predicted"/>
<dbReference type="InterPro" id="IPR052108">
    <property type="entry name" value="MEGF/SIB"/>
</dbReference>
<dbReference type="Pfam" id="PF13927">
    <property type="entry name" value="Ig_3"/>
    <property type="match status" value="1"/>
</dbReference>
<dbReference type="InterPro" id="IPR000742">
    <property type="entry name" value="EGF"/>
</dbReference>
<keyword evidence="5" id="KW-1185">Reference proteome</keyword>
<evidence type="ECO:0000313" key="6">
    <source>
        <dbReference type="RefSeq" id="XP_035668963.1"/>
    </source>
</evidence>
<dbReference type="OMA" id="EYACAYR"/>
<dbReference type="CDD" id="cd00055">
    <property type="entry name" value="EGF_Lam"/>
    <property type="match status" value="1"/>
</dbReference>
<reference evidence="5" key="2">
    <citation type="journal article" date="2020" name="Nat. Ecol. Evol.">
        <title>Deeply conserved synteny resolves early events in vertebrate evolution.</title>
        <authorList>
            <person name="Simakov O."/>
            <person name="Marletaz F."/>
            <person name="Yue J.X."/>
            <person name="O'Connell B."/>
            <person name="Jenkins J."/>
            <person name="Brandt A."/>
            <person name="Calef R."/>
            <person name="Tung C.H."/>
            <person name="Huang T.K."/>
            <person name="Schmutz J."/>
            <person name="Satoh N."/>
            <person name="Yu J.K."/>
            <person name="Putnam N.H."/>
            <person name="Green R.E."/>
            <person name="Rokhsar D.S."/>
        </authorList>
    </citation>
    <scope>NUCLEOTIDE SEQUENCE [LARGE SCALE GENOMIC DNA]</scope>
    <source>
        <strain evidence="5">S238N-H82</strain>
    </source>
</reference>
<feature type="domain" description="EGF-like" evidence="3">
    <location>
        <begin position="160"/>
        <end position="190"/>
    </location>
</feature>
<evidence type="ECO:0000259" key="3">
    <source>
        <dbReference type="PROSITE" id="PS50026"/>
    </source>
</evidence>
<dbReference type="PANTHER" id="PTHR24035">
    <property type="entry name" value="MULTIPLE EPIDERMAL GROWTH FACTOR-LIKE DOMAINS PROTEIN"/>
    <property type="match status" value="1"/>
</dbReference>
<keyword evidence="1" id="KW-0245">EGF-like domain</keyword>
<dbReference type="PROSITE" id="PS01186">
    <property type="entry name" value="EGF_2"/>
    <property type="match status" value="1"/>
</dbReference>
<keyword evidence="2" id="KW-0472">Membrane</keyword>
<dbReference type="KEGG" id="bfo:118411068"/>
<dbReference type="GO" id="GO:0030154">
    <property type="term" value="P:cell differentiation"/>
    <property type="evidence" value="ECO:0007669"/>
    <property type="project" value="UniProtKB-ARBA"/>
</dbReference>
<dbReference type="AlphaFoldDB" id="A0A9J7KSF8"/>
<dbReference type="PROSITE" id="PS50026">
    <property type="entry name" value="EGF_3"/>
    <property type="match status" value="1"/>
</dbReference>
<name>A0A9J7KSF8_BRAFL</name>
<dbReference type="GeneID" id="118411068"/>
<reference evidence="6" key="1">
    <citation type="journal article" date="2016" name="Genome Biol. Evol.">
        <title>Conserved non-coding elements in the most distant genera of cephalochordates: the Goldilocks principle.</title>
        <authorList>
            <person name="Yue J.X."/>
            <person name="Kozmikova I."/>
            <person name="Ono H."/>
            <person name="Nossa C.W."/>
            <person name="Kozmik Z."/>
            <person name="Putnam N.H."/>
            <person name="Yu J.K."/>
            <person name="Holland L.Z."/>
        </authorList>
    </citation>
    <scope>NUCLEOTIDE SEQUENCE</scope>
</reference>
<dbReference type="OrthoDB" id="9970708at2759"/>
<dbReference type="RefSeq" id="XP_035668963.1">
    <property type="nucleotide sequence ID" value="XM_035813070.1"/>
</dbReference>
<protein>
    <submittedName>
        <fullName evidence="6">Tyrosine-protein kinase receptor Tie-1-like</fullName>
    </submittedName>
</protein>
<dbReference type="Proteomes" id="UP000001554">
    <property type="component" value="Chromosome 3"/>
</dbReference>
<organism evidence="5 6">
    <name type="scientific">Branchiostoma floridae</name>
    <name type="common">Florida lancelet</name>
    <name type="synonym">Amphioxus</name>
    <dbReference type="NCBI Taxonomy" id="7739"/>
    <lineage>
        <taxon>Eukaryota</taxon>
        <taxon>Metazoa</taxon>
        <taxon>Chordata</taxon>
        <taxon>Cephalochordata</taxon>
        <taxon>Leptocardii</taxon>
        <taxon>Amphioxiformes</taxon>
        <taxon>Branchiostomatidae</taxon>
        <taxon>Branchiostoma</taxon>
    </lineage>
</organism>
<dbReference type="SMART" id="SM00408">
    <property type="entry name" value="IGc2"/>
    <property type="match status" value="1"/>
</dbReference>
<dbReference type="InterPro" id="IPR036179">
    <property type="entry name" value="Ig-like_dom_sf"/>
</dbReference>
<accession>A0A9J7KSF8</accession>
<keyword evidence="2" id="KW-1133">Transmembrane helix</keyword>
<keyword evidence="2" id="KW-0812">Transmembrane</keyword>
<evidence type="ECO:0000313" key="5">
    <source>
        <dbReference type="Proteomes" id="UP000001554"/>
    </source>
</evidence>
<feature type="domain" description="Ig-like" evidence="4">
    <location>
        <begin position="194"/>
        <end position="276"/>
    </location>
</feature>
<dbReference type="PROSITE" id="PS00022">
    <property type="entry name" value="EGF_1"/>
    <property type="match status" value="1"/>
</dbReference>
<dbReference type="InterPro" id="IPR007110">
    <property type="entry name" value="Ig-like_dom"/>
</dbReference>
<comment type="caution">
    <text evidence="1">Lacks conserved residue(s) required for the propagation of feature annotation.</text>
</comment>
<dbReference type="InterPro" id="IPR003598">
    <property type="entry name" value="Ig_sub2"/>
</dbReference>